<feature type="compositionally biased region" description="Polar residues" evidence="2">
    <location>
        <begin position="960"/>
        <end position="978"/>
    </location>
</feature>
<keyword evidence="4" id="KW-1185">Reference proteome</keyword>
<feature type="compositionally biased region" description="Basic and acidic residues" evidence="2">
    <location>
        <begin position="170"/>
        <end position="179"/>
    </location>
</feature>
<feature type="compositionally biased region" description="Basic and acidic residues" evidence="2">
    <location>
        <begin position="333"/>
        <end position="349"/>
    </location>
</feature>
<feature type="region of interest" description="Disordered" evidence="2">
    <location>
        <begin position="1054"/>
        <end position="1073"/>
    </location>
</feature>
<proteinExistence type="predicted"/>
<feature type="region of interest" description="Disordered" evidence="2">
    <location>
        <begin position="1"/>
        <end position="205"/>
    </location>
</feature>
<feature type="region of interest" description="Disordered" evidence="2">
    <location>
        <begin position="729"/>
        <end position="754"/>
    </location>
</feature>
<feature type="compositionally biased region" description="Polar residues" evidence="2">
    <location>
        <begin position="107"/>
        <end position="134"/>
    </location>
</feature>
<feature type="region of interest" description="Disordered" evidence="2">
    <location>
        <begin position="582"/>
        <end position="611"/>
    </location>
</feature>
<accession>A0A0D2FQP8</accession>
<sequence>MSLSGDQGLSSKDRIVLSRMPTGLRSRETPSPRHPPVPLSLPNSSPAQLLLLKPRSRTVNTNASPVTPITLDSESRKRSWVNSASKHLGLSKLRPKASFSRGRVANMNPTAASGTSSTTRLNVQPHNLSGSSRSPVPAPLSRPRLQRPPDKPLPSLPVATVNTKSPVRRSLIDCTERPLRRSLTPPDGGVPQQEDWPTIEPTKPDIAIPSRATQSRVKPSLSGSLYEGMRALDLGDDKENVVRTEPNAKSEKNATASEGAGLVSDGNHVQETNLAVAAGGATSRPLSSSQLPKPRDSLLQSLSRHVGSPVTRQTKTSALRLHQAKAIGGFGGRKTESRDHIPPIRERAESPSVSRSKQSFPGVPVRTHSRNRYGVTGRGSPYTIPSRSKSGRKTASGDETGIDQRAFRGPADDQGFDDGQDGTTAPKPTSLRQEGRKSSLPLPTRLTCQSIEESSQGNVRENSPAEPFMSIAVNKTSVTHELPGHPVGNFAGNGAADKGDPSELTAKDKAKLLNVKELLSTTAPREDESFVDSDGESGVSIHGYDSFGGYRVRRVRNGSKMGPTLRITDSASRVLLGRVDDNTLGMQSPTPALRHKGSAPDIGSPRLANDQVRRSSAIFGRSMPLVRNLTDRSLNQHEDADQDETHNPIGEESSVNPVARAELPGDGIDFETGLLRDLHTSVNTTRATIKGTSDCQTTPTSAQRDWPCKDFAEFKTCSDLTTVTVRQNENTPENVANGSVTKRPTPTSSSRPPTIVLRTAPSKETAPFLFQDLEREQAKQEKLVNDLAKVTYDEATPVPQSKTTTPFPPRTSSRKPKPPPIIVSPPERHLPSVSFLAQRAPKAYAVSQDNIKKPRNVKTFSQSISPRTDSVKGRKISHVLAHSPSSSSKKKVISNIRGLFHKKSVESIKAETAFTESGDVADEVYPKPGRAAVDPGFVRCKPAPTATLGSQKEKRLNHPTHMNSSADEGTGQGNTKPNRNGLVEPDYPFFVQESQLKEPREQLNGMGTRALRRQNPFTSPTTPFTANLQTSTYPTSPLANSAMATNATANKIASPTTHAHPQARSPTTLAPTTPPILAATTALTHTLLDLARNSTESVRKARLIELSKCMVEVVNTARDAEKAMEKARMEASRAECAWLKCLKEVAQAEGIVKGIVESLTSEMSNA</sequence>
<feature type="region of interest" description="Disordered" evidence="2">
    <location>
        <begin position="637"/>
        <end position="664"/>
    </location>
</feature>
<protein>
    <submittedName>
        <fullName evidence="3">Uncharacterized protein</fullName>
    </submittedName>
</protein>
<organism evidence="3 4">
    <name type="scientific">Cladophialophora bantiana (strain ATCC 10958 / CBS 173.52 / CDC B-1940 / NIH 8579)</name>
    <name type="common">Xylohypha bantiana</name>
    <dbReference type="NCBI Taxonomy" id="1442370"/>
    <lineage>
        <taxon>Eukaryota</taxon>
        <taxon>Fungi</taxon>
        <taxon>Dikarya</taxon>
        <taxon>Ascomycota</taxon>
        <taxon>Pezizomycotina</taxon>
        <taxon>Eurotiomycetes</taxon>
        <taxon>Chaetothyriomycetidae</taxon>
        <taxon>Chaetothyriales</taxon>
        <taxon>Herpotrichiellaceae</taxon>
        <taxon>Cladophialophora</taxon>
    </lineage>
</organism>
<feature type="compositionally biased region" description="Polar residues" evidence="2">
    <location>
        <begin position="57"/>
        <end position="72"/>
    </location>
</feature>
<dbReference type="HOGENOM" id="CLU_290027_0_0_1"/>
<dbReference type="VEuPathDB" id="FungiDB:Z519_10376"/>
<evidence type="ECO:0000313" key="3">
    <source>
        <dbReference type="EMBL" id="KIW88892.1"/>
    </source>
</evidence>
<gene>
    <name evidence="3" type="ORF">Z519_10376</name>
</gene>
<evidence type="ECO:0000313" key="4">
    <source>
        <dbReference type="Proteomes" id="UP000053789"/>
    </source>
</evidence>
<feature type="region of interest" description="Disordered" evidence="2">
    <location>
        <begin position="1007"/>
        <end position="1039"/>
    </location>
</feature>
<feature type="compositionally biased region" description="Polar residues" evidence="2">
    <location>
        <begin position="446"/>
        <end position="461"/>
    </location>
</feature>
<name>A0A0D2FQP8_CLAB1</name>
<feature type="compositionally biased region" description="Low complexity" evidence="2">
    <location>
        <begin position="739"/>
        <end position="754"/>
    </location>
</feature>
<reference evidence="3" key="1">
    <citation type="submission" date="2015-01" db="EMBL/GenBank/DDBJ databases">
        <title>The Genome Sequence of Cladophialophora bantiana CBS 173.52.</title>
        <authorList>
            <consortium name="The Broad Institute Genomics Platform"/>
            <person name="Cuomo C."/>
            <person name="de Hoog S."/>
            <person name="Gorbushina A."/>
            <person name="Stielow B."/>
            <person name="Teixiera M."/>
            <person name="Abouelleil A."/>
            <person name="Chapman S.B."/>
            <person name="Priest M."/>
            <person name="Young S.K."/>
            <person name="Wortman J."/>
            <person name="Nusbaum C."/>
            <person name="Birren B."/>
        </authorList>
    </citation>
    <scope>NUCLEOTIDE SEQUENCE [LARGE SCALE GENOMIC DNA]</scope>
    <source>
        <strain evidence="3">CBS 173.52</strain>
    </source>
</reference>
<dbReference type="EMBL" id="KN846997">
    <property type="protein sequence ID" value="KIW88892.1"/>
    <property type="molecule type" value="Genomic_DNA"/>
</dbReference>
<feature type="compositionally biased region" description="Polar residues" evidence="2">
    <location>
        <begin position="1015"/>
        <end position="1038"/>
    </location>
</feature>
<evidence type="ECO:0000256" key="2">
    <source>
        <dbReference type="SAM" id="MobiDB-lite"/>
    </source>
</evidence>
<feature type="compositionally biased region" description="Basic and acidic residues" evidence="2">
    <location>
        <begin position="637"/>
        <end position="646"/>
    </location>
</feature>
<feature type="region of interest" description="Disordered" evidence="2">
    <location>
        <begin position="244"/>
        <end position="265"/>
    </location>
</feature>
<feature type="region of interest" description="Disordered" evidence="2">
    <location>
        <begin position="278"/>
        <end position="463"/>
    </location>
</feature>
<dbReference type="GeneID" id="27703304"/>
<feature type="region of interest" description="Disordered" evidence="2">
    <location>
        <begin position="922"/>
        <end position="985"/>
    </location>
</feature>
<dbReference type="AlphaFoldDB" id="A0A0D2FQP8"/>
<dbReference type="RefSeq" id="XP_016615561.1">
    <property type="nucleotide sequence ID" value="XM_016768093.1"/>
</dbReference>
<evidence type="ECO:0000256" key="1">
    <source>
        <dbReference type="SAM" id="Coils"/>
    </source>
</evidence>
<feature type="compositionally biased region" description="Polar residues" evidence="2">
    <location>
        <begin position="1"/>
        <end position="10"/>
    </location>
</feature>
<dbReference type="OrthoDB" id="5407305at2759"/>
<keyword evidence="1" id="KW-0175">Coiled coil</keyword>
<feature type="compositionally biased region" description="Polar residues" evidence="2">
    <location>
        <begin position="729"/>
        <end position="738"/>
    </location>
</feature>
<feature type="coiled-coil region" evidence="1">
    <location>
        <begin position="1110"/>
        <end position="1137"/>
    </location>
</feature>
<dbReference type="Proteomes" id="UP000053789">
    <property type="component" value="Unassembled WGS sequence"/>
</dbReference>
<feature type="region of interest" description="Disordered" evidence="2">
    <location>
        <begin position="794"/>
        <end position="827"/>
    </location>
</feature>